<sequence>MDAKFYHAKKQILLYVHNEINNPLIGDLTFAFVYQIEIQNEFTIGEELLDVLWQMGIKLYEDLEKFKAANKLATIDQILRYTGSRINIDINLIKEMYLHVQNG</sequence>
<proteinExistence type="predicted"/>
<name>A0A6C0KUU4_9ZZZZ</name>
<dbReference type="EMBL" id="MN740992">
    <property type="protein sequence ID" value="QHU21752.1"/>
    <property type="molecule type" value="Genomic_DNA"/>
</dbReference>
<accession>A0A6C0KUU4</accession>
<organism evidence="1">
    <name type="scientific">viral metagenome</name>
    <dbReference type="NCBI Taxonomy" id="1070528"/>
    <lineage>
        <taxon>unclassified sequences</taxon>
        <taxon>metagenomes</taxon>
        <taxon>organismal metagenomes</taxon>
    </lineage>
</organism>
<reference evidence="1" key="1">
    <citation type="journal article" date="2020" name="Nature">
        <title>Giant virus diversity and host interactions through global metagenomics.</title>
        <authorList>
            <person name="Schulz F."/>
            <person name="Roux S."/>
            <person name="Paez-Espino D."/>
            <person name="Jungbluth S."/>
            <person name="Walsh D.A."/>
            <person name="Denef V.J."/>
            <person name="McMahon K.D."/>
            <person name="Konstantinidis K.T."/>
            <person name="Eloe-Fadrosh E.A."/>
            <person name="Kyrpides N.C."/>
            <person name="Woyke T."/>
        </authorList>
    </citation>
    <scope>NUCLEOTIDE SEQUENCE</scope>
    <source>
        <strain evidence="1">GVMAG-S-3300013286-35</strain>
    </source>
</reference>
<evidence type="ECO:0000313" key="1">
    <source>
        <dbReference type="EMBL" id="QHU21752.1"/>
    </source>
</evidence>
<dbReference type="AlphaFoldDB" id="A0A6C0KUU4"/>
<protein>
    <submittedName>
        <fullName evidence="1">Uncharacterized protein</fullName>
    </submittedName>
</protein>